<organism evidence="10 11">
    <name type="scientific">Rasamsonia emersonii (strain ATCC 16479 / CBS 393.64 / IMI 116815)</name>
    <dbReference type="NCBI Taxonomy" id="1408163"/>
    <lineage>
        <taxon>Eukaryota</taxon>
        <taxon>Fungi</taxon>
        <taxon>Dikarya</taxon>
        <taxon>Ascomycota</taxon>
        <taxon>Pezizomycotina</taxon>
        <taxon>Eurotiomycetes</taxon>
        <taxon>Eurotiomycetidae</taxon>
        <taxon>Eurotiales</taxon>
        <taxon>Trichocomaceae</taxon>
        <taxon>Rasamsonia</taxon>
    </lineage>
</organism>
<evidence type="ECO:0000256" key="3">
    <source>
        <dbReference type="ARBA" id="ARBA00022801"/>
    </source>
</evidence>
<evidence type="ECO:0000256" key="7">
    <source>
        <dbReference type="RuleBase" id="RU361187"/>
    </source>
</evidence>
<dbReference type="GO" id="GO:0004553">
    <property type="term" value="F:hydrolase activity, hydrolyzing O-glycosyl compounds"/>
    <property type="evidence" value="ECO:0007669"/>
    <property type="project" value="InterPro"/>
</dbReference>
<dbReference type="GeneID" id="25319175"/>
<keyword evidence="4 7" id="KW-0326">Glycosidase</keyword>
<feature type="active site" description="Proton acceptor" evidence="5">
    <location>
        <position position="120"/>
    </location>
</feature>
<keyword evidence="2" id="KW-0732">Signal</keyword>
<dbReference type="Proteomes" id="UP000053958">
    <property type="component" value="Unassembled WGS sequence"/>
</dbReference>
<feature type="compositionally biased region" description="Polar residues" evidence="8">
    <location>
        <begin position="83"/>
        <end position="97"/>
    </location>
</feature>
<feature type="transmembrane region" description="Helical" evidence="9">
    <location>
        <begin position="49"/>
        <end position="73"/>
    </location>
</feature>
<sequence length="408" mass="44459">MHALHSQTSSVDEESAKDVKDVKDANSTKELSTTSVPSERQTRWTRRRIIFFAGLAFLVSVLVALIVALPIVLRRQHRGFQSPIPNDSGISDDPTNLGNGGPLRPSDLAQPVLAVNNFPDPGLLEYNGTWYAFGTNQKGQKRVHIPIATSKDFIKWTLMGEDALPVVGPWELEINHWAPDVIRRDDGRFVLYYSGQVKGFGTHHCVGVAVSNGTSPLGPYNPEDQPLACPREYGGAIDPSPFRDVDGKLYVTYKSDGNSVGHGGNCNNGIAPLVHTPIMLQEMENDGVTPVGDPIEILDITPSDGPLVEAPRIIRTKEGIYVLTFSSHCDTSPQYDVKYATSTSVKGPYQRAPKPLLQTGDYNLVSPGGASISRDGTKMVFHANCGIYRCMYASAVNITHTTIDFIAL</sequence>
<feature type="active site" description="Proton donor" evidence="5">
    <location>
        <position position="309"/>
    </location>
</feature>
<comment type="similarity">
    <text evidence="1 7">Belongs to the glycosyl hydrolase 43 family.</text>
</comment>
<dbReference type="InterPro" id="IPR006710">
    <property type="entry name" value="Glyco_hydro_43"/>
</dbReference>
<keyword evidence="9" id="KW-0472">Membrane</keyword>
<dbReference type="Pfam" id="PF04616">
    <property type="entry name" value="Glyco_hydro_43"/>
    <property type="match status" value="1"/>
</dbReference>
<dbReference type="InterPro" id="IPR023296">
    <property type="entry name" value="Glyco_hydro_beta-prop_sf"/>
</dbReference>
<feature type="compositionally biased region" description="Polar residues" evidence="8">
    <location>
        <begin position="28"/>
        <end position="39"/>
    </location>
</feature>
<evidence type="ECO:0000256" key="1">
    <source>
        <dbReference type="ARBA" id="ARBA00009865"/>
    </source>
</evidence>
<feature type="site" description="Important for catalytic activity, responsible for pKa modulation of the active site Glu and correct orientation of both the proton donor and substrate" evidence="6">
    <location>
        <position position="238"/>
    </location>
</feature>
<proteinExistence type="inferred from homology"/>
<evidence type="ECO:0000313" key="10">
    <source>
        <dbReference type="EMBL" id="KKA19134.1"/>
    </source>
</evidence>
<comment type="caution">
    <text evidence="10">The sequence shown here is derived from an EMBL/GenBank/DDBJ whole genome shotgun (WGS) entry which is preliminary data.</text>
</comment>
<dbReference type="GO" id="GO:0005975">
    <property type="term" value="P:carbohydrate metabolic process"/>
    <property type="evidence" value="ECO:0007669"/>
    <property type="project" value="InterPro"/>
</dbReference>
<evidence type="ECO:0000256" key="9">
    <source>
        <dbReference type="SAM" id="Phobius"/>
    </source>
</evidence>
<keyword evidence="11" id="KW-1185">Reference proteome</keyword>
<keyword evidence="9" id="KW-0812">Transmembrane</keyword>
<evidence type="ECO:0000256" key="5">
    <source>
        <dbReference type="PIRSR" id="PIRSR606710-1"/>
    </source>
</evidence>
<evidence type="ECO:0000256" key="8">
    <source>
        <dbReference type="SAM" id="MobiDB-lite"/>
    </source>
</evidence>
<feature type="compositionally biased region" description="Basic and acidic residues" evidence="8">
    <location>
        <begin position="14"/>
        <end position="27"/>
    </location>
</feature>
<gene>
    <name evidence="10" type="ORF">T310_6898</name>
</gene>
<dbReference type="PANTHER" id="PTHR42812:SF5">
    <property type="entry name" value="ENDO-ARABINASE"/>
    <property type="match status" value="1"/>
</dbReference>
<dbReference type="Gene3D" id="2.115.10.20">
    <property type="entry name" value="Glycosyl hydrolase domain, family 43"/>
    <property type="match status" value="1"/>
</dbReference>
<dbReference type="STRING" id="1408163.A0A0F4YLP1"/>
<dbReference type="SUPFAM" id="SSF75005">
    <property type="entry name" value="Arabinanase/levansucrase/invertase"/>
    <property type="match status" value="1"/>
</dbReference>
<protein>
    <submittedName>
        <fullName evidence="10">Beta-xylosidase</fullName>
    </submittedName>
</protein>
<evidence type="ECO:0000256" key="2">
    <source>
        <dbReference type="ARBA" id="ARBA00022729"/>
    </source>
</evidence>
<name>A0A0F4YLP1_RASE3</name>
<evidence type="ECO:0000313" key="11">
    <source>
        <dbReference type="Proteomes" id="UP000053958"/>
    </source>
</evidence>
<feature type="compositionally biased region" description="Polar residues" evidence="8">
    <location>
        <begin position="1"/>
        <end position="10"/>
    </location>
</feature>
<dbReference type="AlphaFoldDB" id="A0A0F4YLP1"/>
<accession>A0A0F4YLP1</accession>
<feature type="region of interest" description="Disordered" evidence="8">
    <location>
        <begin position="82"/>
        <end position="105"/>
    </location>
</feature>
<feature type="region of interest" description="Disordered" evidence="8">
    <location>
        <begin position="1"/>
        <end position="39"/>
    </location>
</feature>
<dbReference type="InterPro" id="IPR051795">
    <property type="entry name" value="Glycosyl_Hydrlase_43"/>
</dbReference>
<reference evidence="10 11" key="1">
    <citation type="submission" date="2015-04" db="EMBL/GenBank/DDBJ databases">
        <authorList>
            <person name="Heijne W.H."/>
            <person name="Fedorova N.D."/>
            <person name="Nierman W.C."/>
            <person name="Vollebregt A.W."/>
            <person name="Zhao Z."/>
            <person name="Wu L."/>
            <person name="Kumar M."/>
            <person name="Stam H."/>
            <person name="van den Berg M.A."/>
            <person name="Pel H.J."/>
        </authorList>
    </citation>
    <scope>NUCLEOTIDE SEQUENCE [LARGE SCALE GENOMIC DNA]</scope>
    <source>
        <strain evidence="10 11">CBS 393.64</strain>
    </source>
</reference>
<keyword evidence="3 7" id="KW-0378">Hydrolase</keyword>
<dbReference type="RefSeq" id="XP_013325746.1">
    <property type="nucleotide sequence ID" value="XM_013470292.1"/>
</dbReference>
<dbReference type="EMBL" id="LASV01000380">
    <property type="protein sequence ID" value="KKA19134.1"/>
    <property type="molecule type" value="Genomic_DNA"/>
</dbReference>
<dbReference type="OrthoDB" id="3879658at2759"/>
<dbReference type="PANTHER" id="PTHR42812">
    <property type="entry name" value="BETA-XYLOSIDASE"/>
    <property type="match status" value="1"/>
</dbReference>
<evidence type="ECO:0000256" key="4">
    <source>
        <dbReference type="ARBA" id="ARBA00023295"/>
    </source>
</evidence>
<dbReference type="CDD" id="cd08999">
    <property type="entry name" value="GH43_ABN-like"/>
    <property type="match status" value="1"/>
</dbReference>
<evidence type="ECO:0000256" key="6">
    <source>
        <dbReference type="PIRSR" id="PIRSR606710-2"/>
    </source>
</evidence>
<keyword evidence="9" id="KW-1133">Transmembrane helix</keyword>